<organism evidence="2 3">
    <name type="scientific">Datura stramonium</name>
    <name type="common">Jimsonweed</name>
    <name type="synonym">Common thornapple</name>
    <dbReference type="NCBI Taxonomy" id="4076"/>
    <lineage>
        <taxon>Eukaryota</taxon>
        <taxon>Viridiplantae</taxon>
        <taxon>Streptophyta</taxon>
        <taxon>Embryophyta</taxon>
        <taxon>Tracheophyta</taxon>
        <taxon>Spermatophyta</taxon>
        <taxon>Magnoliopsida</taxon>
        <taxon>eudicotyledons</taxon>
        <taxon>Gunneridae</taxon>
        <taxon>Pentapetalae</taxon>
        <taxon>asterids</taxon>
        <taxon>lamiids</taxon>
        <taxon>Solanales</taxon>
        <taxon>Solanaceae</taxon>
        <taxon>Solanoideae</taxon>
        <taxon>Datureae</taxon>
        <taxon>Datura</taxon>
    </lineage>
</organism>
<feature type="region of interest" description="Disordered" evidence="1">
    <location>
        <begin position="136"/>
        <end position="168"/>
    </location>
</feature>
<dbReference type="Proteomes" id="UP000823775">
    <property type="component" value="Unassembled WGS sequence"/>
</dbReference>
<accession>A0ABS8VLK5</accession>
<feature type="compositionally biased region" description="Polar residues" evidence="1">
    <location>
        <begin position="137"/>
        <end position="155"/>
    </location>
</feature>
<comment type="caution">
    <text evidence="2">The sequence shown here is derived from an EMBL/GenBank/DDBJ whole genome shotgun (WGS) entry which is preliminary data.</text>
</comment>
<evidence type="ECO:0000313" key="2">
    <source>
        <dbReference type="EMBL" id="MCE0481691.1"/>
    </source>
</evidence>
<keyword evidence="3" id="KW-1185">Reference proteome</keyword>
<gene>
    <name evidence="2" type="ORF">HAX54_039631</name>
</gene>
<proteinExistence type="predicted"/>
<sequence length="168" mass="18669">MLPPNFSWGQRRDRGVPSRQIVDPVTENIVTPLSQPQNGTTADMIATMFHQAIESLVEKIQTQPQVVDVAREVETRWREERAANAQIREPESQDLLKVVFIQDVVLDRSHSRTTQTEGASIVQQIRHYKRDCPCNNKGPSKASTSMNGAPTNSVAYTARDTSGLAGRG</sequence>
<dbReference type="EMBL" id="JACEIK010005512">
    <property type="protein sequence ID" value="MCE0481691.1"/>
    <property type="molecule type" value="Genomic_DNA"/>
</dbReference>
<name>A0ABS8VLK5_DATST</name>
<reference evidence="2 3" key="1">
    <citation type="journal article" date="2021" name="BMC Genomics">
        <title>Datura genome reveals duplications of psychoactive alkaloid biosynthetic genes and high mutation rate following tissue culture.</title>
        <authorList>
            <person name="Rajewski A."/>
            <person name="Carter-House D."/>
            <person name="Stajich J."/>
            <person name="Litt A."/>
        </authorList>
    </citation>
    <scope>NUCLEOTIDE SEQUENCE [LARGE SCALE GENOMIC DNA]</scope>
    <source>
        <strain evidence="2">AR-01</strain>
    </source>
</reference>
<protein>
    <submittedName>
        <fullName evidence="2">Uncharacterized protein</fullName>
    </submittedName>
</protein>
<feature type="non-terminal residue" evidence="2">
    <location>
        <position position="168"/>
    </location>
</feature>
<evidence type="ECO:0000256" key="1">
    <source>
        <dbReference type="SAM" id="MobiDB-lite"/>
    </source>
</evidence>
<evidence type="ECO:0000313" key="3">
    <source>
        <dbReference type="Proteomes" id="UP000823775"/>
    </source>
</evidence>